<dbReference type="RefSeq" id="WP_067496019.1">
    <property type="nucleotide sequence ID" value="NZ_SNXK01000010.1"/>
</dbReference>
<dbReference type="NCBIfam" id="NF001279">
    <property type="entry name" value="PRK00235.2-1"/>
    <property type="match status" value="1"/>
</dbReference>
<comment type="catalytic activity">
    <reaction evidence="18 19">
        <text>alpha-ribazole 5'-phosphate + adenosylcob(III)inamide-GDP = adenosylcob(III)alamin 5'-phosphate + GMP + H(+)</text>
        <dbReference type="Rhea" id="RHEA:23560"/>
        <dbReference type="ChEBI" id="CHEBI:15378"/>
        <dbReference type="ChEBI" id="CHEBI:57918"/>
        <dbReference type="ChEBI" id="CHEBI:58115"/>
        <dbReference type="ChEBI" id="CHEBI:60487"/>
        <dbReference type="ChEBI" id="CHEBI:60493"/>
        <dbReference type="EC" id="2.7.8.26"/>
    </reaction>
</comment>
<evidence type="ECO:0000256" key="16">
    <source>
        <dbReference type="ARBA" id="ARBA00032853"/>
    </source>
</evidence>
<keyword evidence="7 19" id="KW-1003">Cell membrane</keyword>
<evidence type="ECO:0000256" key="12">
    <source>
        <dbReference type="ARBA" id="ARBA00022989"/>
    </source>
</evidence>
<evidence type="ECO:0000256" key="9">
    <source>
        <dbReference type="ARBA" id="ARBA00022679"/>
    </source>
</evidence>
<evidence type="ECO:0000256" key="17">
    <source>
        <dbReference type="ARBA" id="ARBA00048623"/>
    </source>
</evidence>
<feature type="transmembrane region" description="Helical" evidence="19">
    <location>
        <begin position="198"/>
        <end position="215"/>
    </location>
</feature>
<accession>A0A4V3CMN4</accession>
<gene>
    <name evidence="19" type="primary">cobS</name>
    <name evidence="20" type="ORF">DFR75_11059</name>
</gene>
<evidence type="ECO:0000256" key="8">
    <source>
        <dbReference type="ARBA" id="ARBA00022573"/>
    </source>
</evidence>
<dbReference type="PANTHER" id="PTHR34148">
    <property type="entry name" value="ADENOSYLCOBINAMIDE-GDP RIBAZOLETRANSFERASE"/>
    <property type="match status" value="1"/>
</dbReference>
<evidence type="ECO:0000256" key="11">
    <source>
        <dbReference type="ARBA" id="ARBA00022842"/>
    </source>
</evidence>
<evidence type="ECO:0000256" key="1">
    <source>
        <dbReference type="ARBA" id="ARBA00001946"/>
    </source>
</evidence>
<evidence type="ECO:0000256" key="10">
    <source>
        <dbReference type="ARBA" id="ARBA00022692"/>
    </source>
</evidence>
<evidence type="ECO:0000256" key="13">
    <source>
        <dbReference type="ARBA" id="ARBA00023136"/>
    </source>
</evidence>
<comment type="similarity">
    <text evidence="4 19">Belongs to the CobS family.</text>
</comment>
<reference evidence="20 21" key="1">
    <citation type="submission" date="2019-03" db="EMBL/GenBank/DDBJ databases">
        <title>Genomic Encyclopedia of Type Strains, Phase IV (KMG-IV): sequencing the most valuable type-strain genomes for metagenomic binning, comparative biology and taxonomic classification.</title>
        <authorList>
            <person name="Goeker M."/>
        </authorList>
    </citation>
    <scope>NUCLEOTIDE SEQUENCE [LARGE SCALE GENOMIC DNA]</scope>
    <source>
        <strain evidence="20 21">DSM 44496</strain>
    </source>
</reference>
<keyword evidence="12 19" id="KW-1133">Transmembrane helix</keyword>
<protein>
    <recommendedName>
        <fullName evidence="6 19">Adenosylcobinamide-GDP ribazoletransferase</fullName>
        <ecNumber evidence="5 19">2.7.8.26</ecNumber>
    </recommendedName>
    <alternativeName>
        <fullName evidence="16 19">Cobalamin synthase</fullName>
    </alternativeName>
    <alternativeName>
        <fullName evidence="15 19">Cobalamin-5'-phosphate synthase</fullName>
    </alternativeName>
</protein>
<dbReference type="EC" id="2.7.8.26" evidence="5 19"/>
<keyword evidence="21" id="KW-1185">Reference proteome</keyword>
<keyword evidence="11 19" id="KW-0460">Magnesium</keyword>
<evidence type="ECO:0000256" key="18">
    <source>
        <dbReference type="ARBA" id="ARBA00049504"/>
    </source>
</evidence>
<dbReference type="PANTHER" id="PTHR34148:SF1">
    <property type="entry name" value="ADENOSYLCOBINAMIDE-GDP RIBAZOLETRANSFERASE"/>
    <property type="match status" value="1"/>
</dbReference>
<comment type="function">
    <text evidence="14 19">Joins adenosylcobinamide-GDP and alpha-ribazole to generate adenosylcobalamin (Ado-cobalamin). Also synthesizes adenosylcobalamin 5'-phosphate from adenosylcobinamide-GDP and alpha-ribazole 5'-phosphate.</text>
</comment>
<dbReference type="Proteomes" id="UP000295087">
    <property type="component" value="Unassembled WGS sequence"/>
</dbReference>
<evidence type="ECO:0000256" key="4">
    <source>
        <dbReference type="ARBA" id="ARBA00010561"/>
    </source>
</evidence>
<evidence type="ECO:0000256" key="7">
    <source>
        <dbReference type="ARBA" id="ARBA00022475"/>
    </source>
</evidence>
<dbReference type="AlphaFoldDB" id="A0A4V3CMN4"/>
<sequence length="249" mass="25098">MNAARLAISWLTVAPVHGPAQVDRAVAGRAITLAPLVGLLLGGAVAGTLWVFERAGLTSALAGLLAVGLLALCTRGMHLDGLADTADGLGSYGPPERAREIMKSGAVGPFGVAALIFAIGAQTFAFAALVDERRWAAIVLAVALGRVAVVVACRRGVAAAPGSGFGTLVAGTQQIAAVALWSAVALCCSVFVVPGNFWLGPVVVLTALAGSVLITRHCVRRFGGLSGDILGTTVEITTSLAALGFSLTF</sequence>
<feature type="transmembrane region" description="Helical" evidence="19">
    <location>
        <begin position="165"/>
        <end position="192"/>
    </location>
</feature>
<dbReference type="GO" id="GO:0009236">
    <property type="term" value="P:cobalamin biosynthetic process"/>
    <property type="evidence" value="ECO:0007669"/>
    <property type="project" value="UniProtKB-UniRule"/>
</dbReference>
<keyword evidence="9 19" id="KW-0808">Transferase</keyword>
<evidence type="ECO:0000256" key="14">
    <source>
        <dbReference type="ARBA" id="ARBA00025228"/>
    </source>
</evidence>
<feature type="transmembrane region" description="Helical" evidence="19">
    <location>
        <begin position="135"/>
        <end position="153"/>
    </location>
</feature>
<evidence type="ECO:0000256" key="19">
    <source>
        <dbReference type="HAMAP-Rule" id="MF_00719"/>
    </source>
</evidence>
<feature type="transmembrane region" description="Helical" evidence="19">
    <location>
        <begin position="34"/>
        <end position="52"/>
    </location>
</feature>
<evidence type="ECO:0000256" key="6">
    <source>
        <dbReference type="ARBA" id="ARBA00015850"/>
    </source>
</evidence>
<comment type="cofactor">
    <cofactor evidence="1 19">
        <name>Mg(2+)</name>
        <dbReference type="ChEBI" id="CHEBI:18420"/>
    </cofactor>
</comment>
<comment type="pathway">
    <text evidence="3 19">Cofactor biosynthesis; adenosylcobalamin biosynthesis; adenosylcobalamin from cob(II)yrinate a,c-diamide: step 7/7.</text>
</comment>
<proteinExistence type="inferred from homology"/>
<evidence type="ECO:0000313" key="20">
    <source>
        <dbReference type="EMBL" id="TDP30852.1"/>
    </source>
</evidence>
<keyword evidence="10 19" id="KW-0812">Transmembrane</keyword>
<dbReference type="Pfam" id="PF02654">
    <property type="entry name" value="CobS"/>
    <property type="match status" value="1"/>
</dbReference>
<keyword evidence="8 19" id="KW-0169">Cobalamin biosynthesis</keyword>
<evidence type="ECO:0000313" key="21">
    <source>
        <dbReference type="Proteomes" id="UP000295087"/>
    </source>
</evidence>
<organism evidence="20 21">
    <name type="scientific">Nocardia ignorata</name>
    <dbReference type="NCBI Taxonomy" id="145285"/>
    <lineage>
        <taxon>Bacteria</taxon>
        <taxon>Bacillati</taxon>
        <taxon>Actinomycetota</taxon>
        <taxon>Actinomycetes</taxon>
        <taxon>Mycobacteriales</taxon>
        <taxon>Nocardiaceae</taxon>
        <taxon>Nocardia</taxon>
    </lineage>
</organism>
<evidence type="ECO:0000256" key="2">
    <source>
        <dbReference type="ARBA" id="ARBA00004651"/>
    </source>
</evidence>
<name>A0A4V3CMN4_NOCIG</name>
<dbReference type="UniPathway" id="UPA00148">
    <property type="reaction ID" value="UER00238"/>
</dbReference>
<comment type="caution">
    <text evidence="20">The sequence shown here is derived from an EMBL/GenBank/DDBJ whole genome shotgun (WGS) entry which is preliminary data.</text>
</comment>
<dbReference type="GO" id="GO:0051073">
    <property type="term" value="F:adenosylcobinamide-GDP ribazoletransferase activity"/>
    <property type="evidence" value="ECO:0007669"/>
    <property type="project" value="UniProtKB-UniRule"/>
</dbReference>
<evidence type="ECO:0000256" key="15">
    <source>
        <dbReference type="ARBA" id="ARBA00032605"/>
    </source>
</evidence>
<dbReference type="HAMAP" id="MF_00719">
    <property type="entry name" value="CobS"/>
    <property type="match status" value="1"/>
</dbReference>
<dbReference type="EMBL" id="SNXK01000010">
    <property type="protein sequence ID" value="TDP30852.1"/>
    <property type="molecule type" value="Genomic_DNA"/>
</dbReference>
<dbReference type="GO" id="GO:0008818">
    <property type="term" value="F:cobalamin 5'-phosphate synthase activity"/>
    <property type="evidence" value="ECO:0007669"/>
    <property type="project" value="UniProtKB-UniRule"/>
</dbReference>
<evidence type="ECO:0000256" key="5">
    <source>
        <dbReference type="ARBA" id="ARBA00013200"/>
    </source>
</evidence>
<feature type="transmembrane region" description="Helical" evidence="19">
    <location>
        <begin position="107"/>
        <end position="129"/>
    </location>
</feature>
<evidence type="ECO:0000256" key="3">
    <source>
        <dbReference type="ARBA" id="ARBA00004663"/>
    </source>
</evidence>
<keyword evidence="13 19" id="KW-0472">Membrane</keyword>
<comment type="catalytic activity">
    <reaction evidence="17 19">
        <text>alpha-ribazole + adenosylcob(III)inamide-GDP = adenosylcob(III)alamin + GMP + H(+)</text>
        <dbReference type="Rhea" id="RHEA:16049"/>
        <dbReference type="ChEBI" id="CHEBI:10329"/>
        <dbReference type="ChEBI" id="CHEBI:15378"/>
        <dbReference type="ChEBI" id="CHEBI:18408"/>
        <dbReference type="ChEBI" id="CHEBI:58115"/>
        <dbReference type="ChEBI" id="CHEBI:60487"/>
        <dbReference type="EC" id="2.7.8.26"/>
    </reaction>
</comment>
<dbReference type="GO" id="GO:0005886">
    <property type="term" value="C:plasma membrane"/>
    <property type="evidence" value="ECO:0007669"/>
    <property type="project" value="UniProtKB-SubCell"/>
</dbReference>
<dbReference type="InterPro" id="IPR003805">
    <property type="entry name" value="CobS"/>
</dbReference>
<comment type="subcellular location">
    <subcellularLocation>
        <location evidence="2 19">Cell membrane</location>
        <topology evidence="2 19">Multi-pass membrane protein</topology>
    </subcellularLocation>
</comment>